<reference evidence="1" key="2">
    <citation type="submission" date="2023-04" db="EMBL/GenBank/DDBJ databases">
        <authorList>
            <person name="Bruccoleri R.E."/>
            <person name="Oakeley E.J."/>
            <person name="Faust A.-M."/>
            <person name="Dessus-Babus S."/>
            <person name="Altorfer M."/>
            <person name="Burckhardt D."/>
            <person name="Oertli M."/>
            <person name="Naumann U."/>
            <person name="Petersen F."/>
            <person name="Wong J."/>
        </authorList>
    </citation>
    <scope>NUCLEOTIDE SEQUENCE</scope>
    <source>
        <strain evidence="1">GSM-AAB239-AS_SAM_17_03QT</strain>
        <tissue evidence="1">Leaf</tissue>
    </source>
</reference>
<organism evidence="1 2">
    <name type="scientific">Iris pallida</name>
    <name type="common">Sweet iris</name>
    <dbReference type="NCBI Taxonomy" id="29817"/>
    <lineage>
        <taxon>Eukaryota</taxon>
        <taxon>Viridiplantae</taxon>
        <taxon>Streptophyta</taxon>
        <taxon>Embryophyta</taxon>
        <taxon>Tracheophyta</taxon>
        <taxon>Spermatophyta</taxon>
        <taxon>Magnoliopsida</taxon>
        <taxon>Liliopsida</taxon>
        <taxon>Asparagales</taxon>
        <taxon>Iridaceae</taxon>
        <taxon>Iridoideae</taxon>
        <taxon>Irideae</taxon>
        <taxon>Iris</taxon>
    </lineage>
</organism>
<evidence type="ECO:0000313" key="1">
    <source>
        <dbReference type="EMBL" id="KAJ6808430.1"/>
    </source>
</evidence>
<proteinExistence type="predicted"/>
<protein>
    <submittedName>
        <fullName evidence="1">S-norcoclaurine synthase 1-like</fullName>
    </submittedName>
</protein>
<evidence type="ECO:0000313" key="2">
    <source>
        <dbReference type="Proteomes" id="UP001140949"/>
    </source>
</evidence>
<keyword evidence="2" id="KW-1185">Reference proteome</keyword>
<dbReference type="AlphaFoldDB" id="A0AAX6EWF4"/>
<dbReference type="EMBL" id="JANAVB010033416">
    <property type="protein sequence ID" value="KAJ6808430.1"/>
    <property type="molecule type" value="Genomic_DNA"/>
</dbReference>
<name>A0AAX6EWF4_IRIPA</name>
<accession>A0AAX6EWF4</accession>
<gene>
    <name evidence="1" type="ORF">M6B38_167000</name>
</gene>
<dbReference type="Proteomes" id="UP001140949">
    <property type="component" value="Unassembled WGS sequence"/>
</dbReference>
<sequence length="195" mass="21571">MAMVESGGRLGGLGGSLKVDIVQALATAAAADDPKYMLTRDRILNRYIRPEVDVDDLVRVDDDRIPVVDLQRLVDPNSSRKRLPSSSLHAKIGDSSRLLGRFLSALTFLSLSHTYVSCTPRPPEPHGTAGVFRRRQLNTSFRLRRRNAFDVITTPTTADAVSQPFYTDDVPTMFSSTSIRGCLTGCVVGFRLYPW</sequence>
<comment type="caution">
    <text evidence="1">The sequence shown here is derived from an EMBL/GenBank/DDBJ whole genome shotgun (WGS) entry which is preliminary data.</text>
</comment>
<reference evidence="1" key="1">
    <citation type="journal article" date="2023" name="GigaByte">
        <title>Genome assembly of the bearded iris, Iris pallida Lam.</title>
        <authorList>
            <person name="Bruccoleri R.E."/>
            <person name="Oakeley E.J."/>
            <person name="Faust A.M.E."/>
            <person name="Altorfer M."/>
            <person name="Dessus-Babus S."/>
            <person name="Burckhardt D."/>
            <person name="Oertli M."/>
            <person name="Naumann U."/>
            <person name="Petersen F."/>
            <person name="Wong J."/>
        </authorList>
    </citation>
    <scope>NUCLEOTIDE SEQUENCE</scope>
    <source>
        <strain evidence="1">GSM-AAB239-AS_SAM_17_03QT</strain>
    </source>
</reference>